<dbReference type="EC" id="2.4.-.-" evidence="5"/>
<dbReference type="CDD" id="cd00761">
    <property type="entry name" value="Glyco_tranf_GTA_type"/>
    <property type="match status" value="1"/>
</dbReference>
<dbReference type="AlphaFoldDB" id="A0A951QDY1"/>
<reference evidence="5" key="2">
    <citation type="journal article" date="2022" name="Microbiol. Resour. Announc.">
        <title>Metagenome Sequencing to Explore Phylogenomics of Terrestrial Cyanobacteria.</title>
        <authorList>
            <person name="Ward R.D."/>
            <person name="Stajich J.E."/>
            <person name="Johansen J.R."/>
            <person name="Huntemann M."/>
            <person name="Clum A."/>
            <person name="Foster B."/>
            <person name="Foster B."/>
            <person name="Roux S."/>
            <person name="Palaniappan K."/>
            <person name="Varghese N."/>
            <person name="Mukherjee S."/>
            <person name="Reddy T.B.K."/>
            <person name="Daum C."/>
            <person name="Copeland A."/>
            <person name="Chen I.A."/>
            <person name="Ivanova N.N."/>
            <person name="Kyrpides N.C."/>
            <person name="Shapiro N."/>
            <person name="Eloe-Fadrosh E.A."/>
            <person name="Pietrasiak N."/>
        </authorList>
    </citation>
    <scope>NUCLEOTIDE SEQUENCE</scope>
    <source>
        <strain evidence="5">UHER 2000/2452</strain>
    </source>
</reference>
<dbReference type="CDD" id="cd03809">
    <property type="entry name" value="GT4_MtfB-like"/>
    <property type="match status" value="1"/>
</dbReference>
<proteinExistence type="predicted"/>
<dbReference type="InterPro" id="IPR028098">
    <property type="entry name" value="Glyco_trans_4-like_N"/>
</dbReference>
<evidence type="ECO:0000259" key="2">
    <source>
        <dbReference type="Pfam" id="PF00534"/>
    </source>
</evidence>
<evidence type="ECO:0000313" key="5">
    <source>
        <dbReference type="EMBL" id="MBW4660790.1"/>
    </source>
</evidence>
<evidence type="ECO:0000313" key="6">
    <source>
        <dbReference type="Proteomes" id="UP000757435"/>
    </source>
</evidence>
<feature type="domain" description="Glycosyl transferase family 1" evidence="2">
    <location>
        <begin position="651"/>
        <end position="807"/>
    </location>
</feature>
<dbReference type="InterPro" id="IPR029044">
    <property type="entry name" value="Nucleotide-diphossugar_trans"/>
</dbReference>
<protein>
    <submittedName>
        <fullName evidence="5">Glycosyltransferase</fullName>
        <ecNumber evidence="5">2.4.-.-</ecNumber>
    </submittedName>
</protein>
<dbReference type="Pfam" id="PF00534">
    <property type="entry name" value="Glycos_transf_1"/>
    <property type="match status" value="1"/>
</dbReference>
<evidence type="ECO:0000259" key="4">
    <source>
        <dbReference type="Pfam" id="PF13439"/>
    </source>
</evidence>
<evidence type="ECO:0000256" key="1">
    <source>
        <dbReference type="ARBA" id="ARBA00022679"/>
    </source>
</evidence>
<comment type="caution">
    <text evidence="5">The sequence shown here is derived from an EMBL/GenBank/DDBJ whole genome shotgun (WGS) entry which is preliminary data.</text>
</comment>
<feature type="domain" description="Glycosyltransferase 2-like" evidence="3">
    <location>
        <begin position="132"/>
        <end position="230"/>
    </location>
</feature>
<evidence type="ECO:0000259" key="3">
    <source>
        <dbReference type="Pfam" id="PF00535"/>
    </source>
</evidence>
<accession>A0A951QDY1</accession>
<dbReference type="Gene3D" id="3.40.50.2000">
    <property type="entry name" value="Glycogen Phosphorylase B"/>
    <property type="match status" value="2"/>
</dbReference>
<dbReference type="EMBL" id="JAHHHD010000026">
    <property type="protein sequence ID" value="MBW4660790.1"/>
    <property type="molecule type" value="Genomic_DNA"/>
</dbReference>
<keyword evidence="5" id="KW-0328">Glycosyltransferase</keyword>
<dbReference type="InterPro" id="IPR001173">
    <property type="entry name" value="Glyco_trans_2-like"/>
</dbReference>
<reference evidence="5" key="1">
    <citation type="submission" date="2021-05" db="EMBL/GenBank/DDBJ databases">
        <authorList>
            <person name="Pietrasiak N."/>
            <person name="Ward R."/>
            <person name="Stajich J.E."/>
            <person name="Kurbessoian T."/>
        </authorList>
    </citation>
    <scope>NUCLEOTIDE SEQUENCE</scope>
    <source>
        <strain evidence="5">UHER 2000/2452</strain>
    </source>
</reference>
<dbReference type="GO" id="GO:0009103">
    <property type="term" value="P:lipopolysaccharide biosynthetic process"/>
    <property type="evidence" value="ECO:0007669"/>
    <property type="project" value="TreeGrafter"/>
</dbReference>
<dbReference type="Pfam" id="PF00535">
    <property type="entry name" value="Glycos_transf_2"/>
    <property type="match status" value="1"/>
</dbReference>
<sequence length="831" mass="93378">MPFPTEDQFWMQVRSFLEKYAEPLDAVLAPNEFLDFFPGTYHYNVSYLLPAEQFQFVVFHKGMATEIEAPVALKVLEQFHPVFANEVFVIYSKALIAGVQPPDKVHITGLVRQFDEAFEALEQRRPTTYAAVITTYNRPQSLARSLPQVLALGIPVVVVDDASTSENYQENQQIANQYSVPLIRIPENRGLPNAINVGLEYWLADPDIDWISYFQDDVDINPDTLKVLAQIQDPRDRPLLAGRDALEHPNFGTGEIAGYKVLYKRSMPGQHLHAHRDYWRGVVPIPTPYLGAPKPDKGKPGQGADEDWWITCWSPRSIVKQGGYVVCVPGLVRSFRTSAADSTWGNLSELAVEGRTVDLTQPIAIQEPVSQISQPSEPAEEAEKQEIEQGKLEQAIVVPPDLSLADVNVLIDGYNLQLTKGTGIKTYGLSLVQALTLLGAHVDVLLSRGGYKSNEILNEVFFFDNPIENRSLPFLLKGLAKTASPLYRARRRKGDRNFVVTRGQYSEDFLKYAASFNLPQCYDIANVLYKKLKLKTQISVPERIDLWHVTYPLPMQIRGAKKITTVHDLIPLRLPYATLDDKENFYFKIRDALKESSAIITVSESSKQDLLTYFDEADPDKIIVTYQPIALEPLVASRREISEFLERYGLEPQKYFLFVGAIEPKKNVGRLIDAYAGLDTDLPLVIVGKKGWLWEDELSKVGYVSDSKNPGKQVKLLEYVPASSLRYLYSGAFCLVFPSLYEGFGLPPVEAMSFGCPVITSNVSCLPEICGDAALYVDPYEVGDIRDKMEGLLGNPALRSQLSTLGKQVAKFFSMENYLRRIHAAYRQALK</sequence>
<dbReference type="Gene3D" id="3.90.550.10">
    <property type="entry name" value="Spore Coat Polysaccharide Biosynthesis Protein SpsA, Chain A"/>
    <property type="match status" value="1"/>
</dbReference>
<feature type="domain" description="Glycosyltransferase subfamily 4-like N-terminal" evidence="4">
    <location>
        <begin position="486"/>
        <end position="631"/>
    </location>
</feature>
<dbReference type="PANTHER" id="PTHR46401">
    <property type="entry name" value="GLYCOSYLTRANSFERASE WBBK-RELATED"/>
    <property type="match status" value="1"/>
</dbReference>
<dbReference type="GO" id="GO:0016757">
    <property type="term" value="F:glycosyltransferase activity"/>
    <property type="evidence" value="ECO:0007669"/>
    <property type="project" value="UniProtKB-KW"/>
</dbReference>
<dbReference type="Pfam" id="PF13439">
    <property type="entry name" value="Glyco_transf_4"/>
    <property type="match status" value="1"/>
</dbReference>
<dbReference type="SUPFAM" id="SSF53756">
    <property type="entry name" value="UDP-Glycosyltransferase/glycogen phosphorylase"/>
    <property type="match status" value="1"/>
</dbReference>
<dbReference type="SUPFAM" id="SSF53448">
    <property type="entry name" value="Nucleotide-diphospho-sugar transferases"/>
    <property type="match status" value="1"/>
</dbReference>
<name>A0A951QDY1_9CYAN</name>
<dbReference type="PANTHER" id="PTHR46401:SF2">
    <property type="entry name" value="GLYCOSYLTRANSFERASE WBBK-RELATED"/>
    <property type="match status" value="1"/>
</dbReference>
<gene>
    <name evidence="5" type="ORF">KME15_19115</name>
</gene>
<dbReference type="Proteomes" id="UP000757435">
    <property type="component" value="Unassembled WGS sequence"/>
</dbReference>
<organism evidence="5 6">
    <name type="scientific">Drouetiella hepatica Uher 2000/2452</name>
    <dbReference type="NCBI Taxonomy" id="904376"/>
    <lineage>
        <taxon>Bacteria</taxon>
        <taxon>Bacillati</taxon>
        <taxon>Cyanobacteriota</taxon>
        <taxon>Cyanophyceae</taxon>
        <taxon>Oculatellales</taxon>
        <taxon>Oculatellaceae</taxon>
        <taxon>Drouetiella</taxon>
    </lineage>
</organism>
<dbReference type="InterPro" id="IPR001296">
    <property type="entry name" value="Glyco_trans_1"/>
</dbReference>
<keyword evidence="1 5" id="KW-0808">Transferase</keyword>